<feature type="chain" id="PRO_5045286101" description="Secreted protein" evidence="1">
    <location>
        <begin position="27"/>
        <end position="77"/>
    </location>
</feature>
<protein>
    <recommendedName>
        <fullName evidence="4">Secreted protein</fullName>
    </recommendedName>
</protein>
<comment type="caution">
    <text evidence="2">The sequence shown here is derived from an EMBL/GenBank/DDBJ whole genome shotgun (WGS) entry which is preliminary data.</text>
</comment>
<accession>A0ABR1L3D1</accession>
<evidence type="ECO:0000313" key="3">
    <source>
        <dbReference type="Proteomes" id="UP001363622"/>
    </source>
</evidence>
<organism evidence="2 3">
    <name type="scientific">Phyllosticta citriasiana</name>
    <dbReference type="NCBI Taxonomy" id="595635"/>
    <lineage>
        <taxon>Eukaryota</taxon>
        <taxon>Fungi</taxon>
        <taxon>Dikarya</taxon>
        <taxon>Ascomycota</taxon>
        <taxon>Pezizomycotina</taxon>
        <taxon>Dothideomycetes</taxon>
        <taxon>Dothideomycetes incertae sedis</taxon>
        <taxon>Botryosphaeriales</taxon>
        <taxon>Phyllostictaceae</taxon>
        <taxon>Phyllosticta</taxon>
    </lineage>
</organism>
<keyword evidence="1" id="KW-0732">Signal</keyword>
<evidence type="ECO:0008006" key="4">
    <source>
        <dbReference type="Google" id="ProtNLM"/>
    </source>
</evidence>
<proteinExistence type="predicted"/>
<evidence type="ECO:0000313" key="2">
    <source>
        <dbReference type="EMBL" id="KAK7524772.1"/>
    </source>
</evidence>
<keyword evidence="3" id="KW-1185">Reference proteome</keyword>
<dbReference type="Proteomes" id="UP001363622">
    <property type="component" value="Unassembled WGS sequence"/>
</dbReference>
<sequence length="77" mass="9412">MYVCMYGTWWWWWWCWWRREAGSVASNEEAKEIEKEKEMLAPSVFHGTEPCMHGCMHCRRFPFPSRQVGRQARRQAN</sequence>
<evidence type="ECO:0000256" key="1">
    <source>
        <dbReference type="SAM" id="SignalP"/>
    </source>
</evidence>
<gene>
    <name evidence="2" type="ORF">IWZ03DRAFT_368074</name>
</gene>
<name>A0ABR1L3D1_9PEZI</name>
<reference evidence="2 3" key="1">
    <citation type="submission" date="2024-04" db="EMBL/GenBank/DDBJ databases">
        <title>Phyllosticta paracitricarpa is synonymous to the EU quarantine fungus P. citricarpa based on phylogenomic analyses.</title>
        <authorList>
            <consortium name="Lawrence Berkeley National Laboratory"/>
            <person name="Van Ingen-Buijs V.A."/>
            <person name="Van Westerhoven A.C."/>
            <person name="Haridas S."/>
            <person name="Skiadas P."/>
            <person name="Martin F."/>
            <person name="Groenewald J.Z."/>
            <person name="Crous P.W."/>
            <person name="Seidl M.F."/>
        </authorList>
    </citation>
    <scope>NUCLEOTIDE SEQUENCE [LARGE SCALE GENOMIC DNA]</scope>
    <source>
        <strain evidence="2 3">CBS 123371</strain>
    </source>
</reference>
<feature type="signal peptide" evidence="1">
    <location>
        <begin position="1"/>
        <end position="26"/>
    </location>
</feature>
<dbReference type="EMBL" id="JBBPHU010000001">
    <property type="protein sequence ID" value="KAK7524772.1"/>
    <property type="molecule type" value="Genomic_DNA"/>
</dbReference>